<keyword evidence="3" id="KW-1185">Reference proteome</keyword>
<evidence type="ECO:0000313" key="2">
    <source>
        <dbReference type="EMBL" id="TKR72536.1"/>
    </source>
</evidence>
<evidence type="ECO:0000313" key="3">
    <source>
        <dbReference type="Proteomes" id="UP000298663"/>
    </source>
</evidence>
<name>A0A4U5MS52_STECR</name>
<protein>
    <submittedName>
        <fullName evidence="2">Uncharacterized protein</fullName>
    </submittedName>
</protein>
<dbReference type="Proteomes" id="UP000298663">
    <property type="component" value="Unassembled WGS sequence"/>
</dbReference>
<reference evidence="2 3" key="2">
    <citation type="journal article" date="2019" name="G3 (Bethesda)">
        <title>Hybrid Assembly of the Genome of the Entomopathogenic Nematode Steinernema carpocapsae Identifies the X-Chromosome.</title>
        <authorList>
            <person name="Serra L."/>
            <person name="Macchietto M."/>
            <person name="Macias-Munoz A."/>
            <person name="McGill C.J."/>
            <person name="Rodriguez I.M."/>
            <person name="Rodriguez B."/>
            <person name="Murad R."/>
            <person name="Mortazavi A."/>
        </authorList>
    </citation>
    <scope>NUCLEOTIDE SEQUENCE [LARGE SCALE GENOMIC DNA]</scope>
    <source>
        <strain evidence="2 3">ALL</strain>
    </source>
</reference>
<gene>
    <name evidence="2" type="ORF">L596_019968</name>
</gene>
<sequence length="146" mass="16326">MPAGGLPLLLTTGLVFVILAVFAGVADGYERIEGRIENGPPLNTVHAHIEWVPILSRRNVSELMKDAFEEVVEELDEEKAPKKIHQIGDMLSKSYDRSEKDAKEGQSHFESLANQQYDINKSASTSQNYVLVLLTLSFTYGIFHLH</sequence>
<dbReference type="EMBL" id="AZBU02000006">
    <property type="protein sequence ID" value="TKR72536.1"/>
    <property type="molecule type" value="Genomic_DNA"/>
</dbReference>
<keyword evidence="1" id="KW-0812">Transmembrane</keyword>
<organism evidence="2 3">
    <name type="scientific">Steinernema carpocapsae</name>
    <name type="common">Entomopathogenic nematode</name>
    <dbReference type="NCBI Taxonomy" id="34508"/>
    <lineage>
        <taxon>Eukaryota</taxon>
        <taxon>Metazoa</taxon>
        <taxon>Ecdysozoa</taxon>
        <taxon>Nematoda</taxon>
        <taxon>Chromadorea</taxon>
        <taxon>Rhabditida</taxon>
        <taxon>Tylenchina</taxon>
        <taxon>Panagrolaimomorpha</taxon>
        <taxon>Strongyloidoidea</taxon>
        <taxon>Steinernematidae</taxon>
        <taxon>Steinernema</taxon>
    </lineage>
</organism>
<comment type="caution">
    <text evidence="2">The sequence shown here is derived from an EMBL/GenBank/DDBJ whole genome shotgun (WGS) entry which is preliminary data.</text>
</comment>
<accession>A0A4U5MS52</accession>
<dbReference type="AlphaFoldDB" id="A0A4U5MS52"/>
<feature type="transmembrane region" description="Helical" evidence="1">
    <location>
        <begin position="6"/>
        <end position="26"/>
    </location>
</feature>
<keyword evidence="1" id="KW-0472">Membrane</keyword>
<feature type="transmembrane region" description="Helical" evidence="1">
    <location>
        <begin position="129"/>
        <end position="145"/>
    </location>
</feature>
<evidence type="ECO:0000256" key="1">
    <source>
        <dbReference type="SAM" id="Phobius"/>
    </source>
</evidence>
<reference evidence="2 3" key="1">
    <citation type="journal article" date="2015" name="Genome Biol.">
        <title>Comparative genomics of Steinernema reveals deeply conserved gene regulatory networks.</title>
        <authorList>
            <person name="Dillman A.R."/>
            <person name="Macchietto M."/>
            <person name="Porter C.F."/>
            <person name="Rogers A."/>
            <person name="Williams B."/>
            <person name="Antoshechkin I."/>
            <person name="Lee M.M."/>
            <person name="Goodwin Z."/>
            <person name="Lu X."/>
            <person name="Lewis E.E."/>
            <person name="Goodrich-Blair H."/>
            <person name="Stock S.P."/>
            <person name="Adams B.J."/>
            <person name="Sternberg P.W."/>
            <person name="Mortazavi A."/>
        </authorList>
    </citation>
    <scope>NUCLEOTIDE SEQUENCE [LARGE SCALE GENOMIC DNA]</scope>
    <source>
        <strain evidence="2 3">ALL</strain>
    </source>
</reference>
<keyword evidence="1" id="KW-1133">Transmembrane helix</keyword>
<proteinExistence type="predicted"/>